<dbReference type="GO" id="GO:0003677">
    <property type="term" value="F:DNA binding"/>
    <property type="evidence" value="ECO:0007669"/>
    <property type="project" value="TreeGrafter"/>
</dbReference>
<accession>A0A671U9B4</accession>
<reference evidence="3" key="3">
    <citation type="submission" date="2025-09" db="UniProtKB">
        <authorList>
            <consortium name="Ensembl"/>
        </authorList>
    </citation>
    <scope>IDENTIFICATION</scope>
</reference>
<dbReference type="Proteomes" id="UP000472265">
    <property type="component" value="Chromosome 21"/>
</dbReference>
<feature type="compositionally biased region" description="Low complexity" evidence="1">
    <location>
        <begin position="434"/>
        <end position="445"/>
    </location>
</feature>
<evidence type="ECO:0000259" key="2">
    <source>
        <dbReference type="Pfam" id="PF03184"/>
    </source>
</evidence>
<dbReference type="InParanoid" id="A0A671U9B4"/>
<gene>
    <name evidence="3" type="primary">zgc:113274</name>
</gene>
<evidence type="ECO:0000313" key="3">
    <source>
        <dbReference type="Ensembl" id="ENSSAUP00010009419.1"/>
    </source>
</evidence>
<dbReference type="Pfam" id="PF03184">
    <property type="entry name" value="DDE_1"/>
    <property type="match status" value="1"/>
</dbReference>
<sequence>MPRVYKRKTSRGATTDVLERATSEVGEGKSIRAAAKDAKIDRMTLKRYIDKKENVPLKKTGYDAVAEAKRILSDGMESELAKHIKNLADQFPGFTTLRCRELAYEFAKRNNIPVPDSWSREERAGVDWLELFKNRQHLSCRTPEATSLARATAFNEHNVTLFFDKLASVINRYKFPPNMIYNMDETGVTTVQEPKQIVTQMGKKVVGSVTSGERGELVTVMCAVNATGNTIPPMFIFPRVKYHEHFFRGAPTGSIVTATKSGWINEEVFRVYLEHVIQLTNCSKDHPLLLILDNHLAHVSLKSVEIARENGIVMLTLPPHTSHKMQPLNASVYGPLKTYYKKAMDSWMRTHPGQTASIYAIQEIVHETFLSAMTPRNILSGFRSTGIFLFNRDIFPQEAYAPSMVTDRPNPDEQSDQPSTSADLPAPSVTGPESSSRSDSAVSPSHPGYVSPVEIMPFPKVMATKPKRKHTKVKTQILTDTHEKLLLETSHRDKEKKMAGELLKKQGAKKQKNNSPSWKAAQRVTP</sequence>
<feature type="region of interest" description="Disordered" evidence="1">
    <location>
        <begin position="484"/>
        <end position="526"/>
    </location>
</feature>
<organism evidence="3 4">
    <name type="scientific">Sparus aurata</name>
    <name type="common">Gilthead sea bream</name>
    <dbReference type="NCBI Taxonomy" id="8175"/>
    <lineage>
        <taxon>Eukaryota</taxon>
        <taxon>Metazoa</taxon>
        <taxon>Chordata</taxon>
        <taxon>Craniata</taxon>
        <taxon>Vertebrata</taxon>
        <taxon>Euteleostomi</taxon>
        <taxon>Actinopterygii</taxon>
        <taxon>Neopterygii</taxon>
        <taxon>Teleostei</taxon>
        <taxon>Neoteleostei</taxon>
        <taxon>Acanthomorphata</taxon>
        <taxon>Eupercaria</taxon>
        <taxon>Spariformes</taxon>
        <taxon>Sparidae</taxon>
        <taxon>Sparus</taxon>
    </lineage>
</organism>
<feature type="compositionally biased region" description="Basic residues" evidence="1">
    <location>
        <begin position="1"/>
        <end position="10"/>
    </location>
</feature>
<dbReference type="AlphaFoldDB" id="A0A671U9B4"/>
<dbReference type="OrthoDB" id="4327074at2759"/>
<dbReference type="GO" id="GO:0005634">
    <property type="term" value="C:nucleus"/>
    <property type="evidence" value="ECO:0007669"/>
    <property type="project" value="TreeGrafter"/>
</dbReference>
<feature type="compositionally biased region" description="Basic and acidic residues" evidence="1">
    <location>
        <begin position="484"/>
        <end position="504"/>
    </location>
</feature>
<dbReference type="OMA" id="EIMPFPK"/>
<name>A0A671U9B4_SPAAU</name>
<dbReference type="InterPro" id="IPR050863">
    <property type="entry name" value="CenT-Element_Derived"/>
</dbReference>
<keyword evidence="4" id="KW-1185">Reference proteome</keyword>
<evidence type="ECO:0000313" key="4">
    <source>
        <dbReference type="Proteomes" id="UP000472265"/>
    </source>
</evidence>
<dbReference type="Gene3D" id="3.30.420.10">
    <property type="entry name" value="Ribonuclease H-like superfamily/Ribonuclease H"/>
    <property type="match status" value="1"/>
</dbReference>
<dbReference type="InterPro" id="IPR036397">
    <property type="entry name" value="RNaseH_sf"/>
</dbReference>
<dbReference type="PANTHER" id="PTHR19303:SF71">
    <property type="entry name" value="ZINC FINGER PHD-TYPE DOMAIN-CONTAINING PROTEIN"/>
    <property type="match status" value="1"/>
</dbReference>
<dbReference type="Ensembl" id="ENSSAUT00010010046.1">
    <property type="protein sequence ID" value="ENSSAUP00010009419.1"/>
    <property type="gene ID" value="ENSSAUG00010004650.1"/>
</dbReference>
<dbReference type="GeneTree" id="ENSGT00940000166278"/>
<dbReference type="InterPro" id="IPR004875">
    <property type="entry name" value="DDE_SF_endonuclease_dom"/>
</dbReference>
<reference evidence="3" key="2">
    <citation type="submission" date="2025-08" db="UniProtKB">
        <authorList>
            <consortium name="Ensembl"/>
        </authorList>
    </citation>
    <scope>IDENTIFICATION</scope>
</reference>
<feature type="region of interest" description="Disordered" evidence="1">
    <location>
        <begin position="403"/>
        <end position="450"/>
    </location>
</feature>
<proteinExistence type="predicted"/>
<feature type="domain" description="DDE-1" evidence="2">
    <location>
        <begin position="217"/>
        <end position="350"/>
    </location>
</feature>
<evidence type="ECO:0000256" key="1">
    <source>
        <dbReference type="SAM" id="MobiDB-lite"/>
    </source>
</evidence>
<reference evidence="3" key="1">
    <citation type="submission" date="2021-04" db="EMBL/GenBank/DDBJ databases">
        <authorList>
            <consortium name="Wellcome Sanger Institute Data Sharing"/>
        </authorList>
    </citation>
    <scope>NUCLEOTIDE SEQUENCE [LARGE SCALE GENOMIC DNA]</scope>
</reference>
<dbReference type="PANTHER" id="PTHR19303">
    <property type="entry name" value="TRANSPOSON"/>
    <property type="match status" value="1"/>
</dbReference>
<feature type="region of interest" description="Disordered" evidence="1">
    <location>
        <begin position="1"/>
        <end position="22"/>
    </location>
</feature>
<protein>
    <submittedName>
        <fullName evidence="3">Tigger transposable element-derived protein 2-like</fullName>
    </submittedName>
</protein>